<dbReference type="Pfam" id="PF14903">
    <property type="entry name" value="WG_beta_rep"/>
    <property type="match status" value="5"/>
</dbReference>
<accession>A0A4U2Q1G1</accession>
<comment type="caution">
    <text evidence="2">The sequence shown here is derived from an EMBL/GenBank/DDBJ whole genome shotgun (WGS) entry which is preliminary data.</text>
</comment>
<evidence type="ECO:0000256" key="1">
    <source>
        <dbReference type="SAM" id="SignalP"/>
    </source>
</evidence>
<organism evidence="2 3">
    <name type="scientific">Paenibacillus terrae</name>
    <dbReference type="NCBI Taxonomy" id="159743"/>
    <lineage>
        <taxon>Bacteria</taxon>
        <taxon>Bacillati</taxon>
        <taxon>Bacillota</taxon>
        <taxon>Bacilli</taxon>
        <taxon>Bacillales</taxon>
        <taxon>Paenibacillaceae</taxon>
        <taxon>Paenibacillus</taxon>
    </lineage>
</organism>
<evidence type="ECO:0000313" key="3">
    <source>
        <dbReference type="Proteomes" id="UP000308114"/>
    </source>
</evidence>
<gene>
    <name evidence="2" type="ORF">C1I60_05395</name>
</gene>
<evidence type="ECO:0000313" key="2">
    <source>
        <dbReference type="EMBL" id="TKH45877.1"/>
    </source>
</evidence>
<dbReference type="AlphaFoldDB" id="A0A4U2Q1G1"/>
<sequence length="373" mass="40268">MLKKFGLAILILCTTVTVSGTGWAAPSSSSTAIEVSKTSLDYNVARPESDGAFHDGLLAAETSAGNLVFYNTKGEKAFSLPAELKPIGDFHEQRAVVKNTKTNLYGYMNTKGTVVIPCQYTEASSFSEGKAKITIASTKENVIIDRTGTILTPWKENVETEYLLSDGLALAYAPNTGKIGFVNASGQLAIPYKYKYSRSFSDGLAIVQNSKGLYGYINTTGQEVIPLQYKSGGDFSEGLAPVQNAKGKWGYINKQGKAVTPFKFSDAQDFSEGLASVKNAKNEVGFIDKSGALVIQYQQKYDVTFPFKEGIALVGKQANSSVSDGKFGYINRQGQLLTKLEYRAESSSFSNGYAVAFIKPGKAFIISKRSVSK</sequence>
<keyword evidence="1" id="KW-0732">Signal</keyword>
<dbReference type="InterPro" id="IPR032774">
    <property type="entry name" value="WG_beta_rep"/>
</dbReference>
<dbReference type="Proteomes" id="UP000308114">
    <property type="component" value="Unassembled WGS sequence"/>
</dbReference>
<dbReference type="PANTHER" id="PTHR37841:SF1">
    <property type="entry name" value="DUF3298 DOMAIN-CONTAINING PROTEIN"/>
    <property type="match status" value="1"/>
</dbReference>
<feature type="signal peptide" evidence="1">
    <location>
        <begin position="1"/>
        <end position="24"/>
    </location>
</feature>
<protein>
    <recommendedName>
        <fullName evidence="4">WG repeat-containing protein</fullName>
    </recommendedName>
</protein>
<reference evidence="2 3" key="1">
    <citation type="submission" date="2018-01" db="EMBL/GenBank/DDBJ databases">
        <title>Bacillales members from the olive rhizosphere are effective biological control agents against Verticillium dahliae.</title>
        <authorList>
            <person name="Gomez-Lama C."/>
            <person name="Legarda G."/>
            <person name="Ruano-Rosa D."/>
            <person name="Pizarro-Tobias P."/>
            <person name="Valverde-Corredor A."/>
            <person name="Niqui J.L."/>
            <person name="Trivino J.C."/>
            <person name="Roca A."/>
            <person name="Mercado-Blanco J."/>
        </authorList>
    </citation>
    <scope>NUCLEOTIDE SEQUENCE [LARGE SCALE GENOMIC DNA]</scope>
    <source>
        <strain evidence="2 3">PIC167</strain>
    </source>
</reference>
<dbReference type="RefSeq" id="WP_137060806.1">
    <property type="nucleotide sequence ID" value="NZ_PNXQ01000005.1"/>
</dbReference>
<name>A0A4U2Q1G1_9BACL</name>
<dbReference type="SUPFAM" id="SSF69360">
    <property type="entry name" value="Cell wall binding repeat"/>
    <property type="match status" value="1"/>
</dbReference>
<feature type="chain" id="PRO_5020673427" description="WG repeat-containing protein" evidence="1">
    <location>
        <begin position="25"/>
        <end position="373"/>
    </location>
</feature>
<evidence type="ECO:0008006" key="4">
    <source>
        <dbReference type="Google" id="ProtNLM"/>
    </source>
</evidence>
<dbReference type="PANTHER" id="PTHR37841">
    <property type="entry name" value="GLR2918 PROTEIN"/>
    <property type="match status" value="1"/>
</dbReference>
<proteinExistence type="predicted"/>
<dbReference type="EMBL" id="PNXQ01000005">
    <property type="protein sequence ID" value="TKH45877.1"/>
    <property type="molecule type" value="Genomic_DNA"/>
</dbReference>